<dbReference type="PANTHER" id="PTHR43646">
    <property type="entry name" value="GLYCOSYLTRANSFERASE"/>
    <property type="match status" value="1"/>
</dbReference>
<gene>
    <name evidence="7" type="ORF">CEE60_12035</name>
    <name evidence="8" type="ORF">E5352_11720</name>
</gene>
<dbReference type="Gene3D" id="3.90.550.10">
    <property type="entry name" value="Spore Coat Polysaccharide Biosynthesis Protein SpsA, Chain A"/>
    <property type="match status" value="1"/>
</dbReference>
<evidence type="ECO:0000259" key="6">
    <source>
        <dbReference type="Pfam" id="PF00535"/>
    </source>
</evidence>
<dbReference type="GO" id="GO:0005886">
    <property type="term" value="C:plasma membrane"/>
    <property type="evidence" value="ECO:0007669"/>
    <property type="project" value="UniProtKB-SubCell"/>
</dbReference>
<dbReference type="InterPro" id="IPR029044">
    <property type="entry name" value="Nucleotide-diphossugar_trans"/>
</dbReference>
<organism evidence="7 9">
    <name type="scientific">Stenotrophomonas maltophilia</name>
    <name type="common">Pseudomonas maltophilia</name>
    <name type="synonym">Xanthomonas maltophilia</name>
    <dbReference type="NCBI Taxonomy" id="40324"/>
    <lineage>
        <taxon>Bacteria</taxon>
        <taxon>Pseudomonadati</taxon>
        <taxon>Pseudomonadota</taxon>
        <taxon>Gammaproteobacteria</taxon>
        <taxon>Lysobacterales</taxon>
        <taxon>Lysobacteraceae</taxon>
        <taxon>Stenotrophomonas</taxon>
        <taxon>Stenotrophomonas maltophilia group</taxon>
    </lineage>
</organism>
<evidence type="ECO:0000256" key="1">
    <source>
        <dbReference type="ARBA" id="ARBA00004236"/>
    </source>
</evidence>
<protein>
    <submittedName>
        <fullName evidence="7">Glycosyl transferase</fullName>
    </submittedName>
    <submittedName>
        <fullName evidence="8">Glycosyltransferase</fullName>
    </submittedName>
</protein>
<keyword evidence="5" id="KW-0472">Membrane</keyword>
<comment type="caution">
    <text evidence="7">The sequence shown here is derived from an EMBL/GenBank/DDBJ whole genome shotgun (WGS) entry which is preliminary data.</text>
</comment>
<accession>A0A2D0AJP9</accession>
<proteinExistence type="predicted"/>
<feature type="domain" description="Glycosyltransferase 2-like" evidence="6">
    <location>
        <begin position="4"/>
        <end position="104"/>
    </location>
</feature>
<dbReference type="Proteomes" id="UP000198157">
    <property type="component" value="Unassembled WGS sequence"/>
</dbReference>
<evidence type="ECO:0000256" key="2">
    <source>
        <dbReference type="ARBA" id="ARBA00022475"/>
    </source>
</evidence>
<keyword evidence="3" id="KW-0328">Glycosyltransferase</keyword>
<dbReference type="Pfam" id="PF00535">
    <property type="entry name" value="Glycos_transf_2"/>
    <property type="match status" value="1"/>
</dbReference>
<name>A0A2D0AJP9_STEMA</name>
<dbReference type="Proteomes" id="UP000306631">
    <property type="component" value="Unassembled WGS sequence"/>
</dbReference>
<keyword evidence="2" id="KW-1003">Cell membrane</keyword>
<evidence type="ECO:0000256" key="4">
    <source>
        <dbReference type="ARBA" id="ARBA00022679"/>
    </source>
</evidence>
<evidence type="ECO:0000256" key="5">
    <source>
        <dbReference type="ARBA" id="ARBA00023136"/>
    </source>
</evidence>
<dbReference type="SUPFAM" id="SSF53448">
    <property type="entry name" value="Nucleotide-diphospho-sugar transferases"/>
    <property type="match status" value="1"/>
</dbReference>
<evidence type="ECO:0000256" key="3">
    <source>
        <dbReference type="ARBA" id="ARBA00022676"/>
    </source>
</evidence>
<reference evidence="8 10" key="2">
    <citation type="submission" date="2019-04" db="EMBL/GenBank/DDBJ databases">
        <title>Microbes associate with the intestines of laboratory mice.</title>
        <authorList>
            <person name="Navarre W."/>
            <person name="Wong E."/>
            <person name="Huang K."/>
            <person name="Tropini C."/>
            <person name="Ng K."/>
            <person name="Yu B."/>
        </authorList>
    </citation>
    <scope>NUCLEOTIDE SEQUENCE [LARGE SCALE GENOMIC DNA]</scope>
    <source>
        <strain evidence="8 10">NM62_B4-13</strain>
    </source>
</reference>
<dbReference type="InterPro" id="IPR001173">
    <property type="entry name" value="Glyco_trans_2-like"/>
</dbReference>
<reference evidence="7 9" key="1">
    <citation type="submission" date="2017-06" db="EMBL/GenBank/DDBJ databases">
        <authorList>
            <person name="Kim H.J."/>
            <person name="Triplett B.A."/>
        </authorList>
    </citation>
    <scope>NUCLEOTIDE SEQUENCE [LARGE SCALE GENOMIC DNA]</scope>
    <source>
        <strain evidence="7 9">13146</strain>
    </source>
</reference>
<comment type="subcellular location">
    <subcellularLocation>
        <location evidence="1">Cell membrane</location>
    </subcellularLocation>
</comment>
<dbReference type="GO" id="GO:0016757">
    <property type="term" value="F:glycosyltransferase activity"/>
    <property type="evidence" value="ECO:0007669"/>
    <property type="project" value="UniProtKB-KW"/>
</dbReference>
<keyword evidence="4 7" id="KW-0808">Transferase</keyword>
<evidence type="ECO:0000313" key="7">
    <source>
        <dbReference type="EMBL" id="OWQ52768.1"/>
    </source>
</evidence>
<dbReference type="AlphaFoldDB" id="A0A2D0AJP9"/>
<dbReference type="EMBL" id="SRYW01000009">
    <property type="protein sequence ID" value="TGY33603.1"/>
    <property type="molecule type" value="Genomic_DNA"/>
</dbReference>
<dbReference type="PANTHER" id="PTHR43646:SF2">
    <property type="entry name" value="GLYCOSYLTRANSFERASE 2-LIKE DOMAIN-CONTAINING PROTEIN"/>
    <property type="match status" value="1"/>
</dbReference>
<dbReference type="RefSeq" id="WP_088434076.1">
    <property type="nucleotide sequence ID" value="NZ_SRYW01000009.1"/>
</dbReference>
<evidence type="ECO:0000313" key="10">
    <source>
        <dbReference type="Proteomes" id="UP000306631"/>
    </source>
</evidence>
<sequence length="233" mass="24484">MIAVIVPAHNEAADVGRCLKSIALAAKHPGLQSEPVVTVVALDACTDETPEVCAHHGAAAITVEARCVGAARAAAASHALALGARWIASTDADSHVPRDWLWKQAACGADAFCGVVEVLDWLDYPSTVRQAFARRELARDGHRHIHGANLGVSAAAYQGVGGFPQLVTGEDVALVQALQRSGATIAWRARPVVTTSARRSARAPHGFSGFLRALEREVLEARATLLPSGELAR</sequence>
<evidence type="ECO:0000313" key="8">
    <source>
        <dbReference type="EMBL" id="TGY33603.1"/>
    </source>
</evidence>
<dbReference type="OrthoDB" id="9777873at2"/>
<evidence type="ECO:0000313" key="9">
    <source>
        <dbReference type="Proteomes" id="UP000198157"/>
    </source>
</evidence>
<dbReference type="EMBL" id="NIVS01000027">
    <property type="protein sequence ID" value="OWQ52768.1"/>
    <property type="molecule type" value="Genomic_DNA"/>
</dbReference>